<dbReference type="PANTHER" id="PTHR46268">
    <property type="entry name" value="STRESS RESPONSE PROTEIN NHAX"/>
    <property type="match status" value="1"/>
</dbReference>
<dbReference type="InterPro" id="IPR006016">
    <property type="entry name" value="UspA"/>
</dbReference>
<dbReference type="SUPFAM" id="SSF52402">
    <property type="entry name" value="Adenine nucleotide alpha hydrolases-like"/>
    <property type="match status" value="2"/>
</dbReference>
<feature type="domain" description="UspA" evidence="2">
    <location>
        <begin position="161"/>
        <end position="300"/>
    </location>
</feature>
<dbReference type="PRINTS" id="PR01438">
    <property type="entry name" value="UNVRSLSTRESS"/>
</dbReference>
<evidence type="ECO:0000313" key="4">
    <source>
        <dbReference type="Proteomes" id="UP000198122"/>
    </source>
</evidence>
<keyword evidence="4" id="KW-1185">Reference proteome</keyword>
<dbReference type="AlphaFoldDB" id="A0A212T8G6"/>
<dbReference type="RefSeq" id="WP_159461836.1">
    <property type="nucleotide sequence ID" value="NZ_FYEZ01000001.1"/>
</dbReference>
<accession>A0A212T8G6</accession>
<comment type="similarity">
    <text evidence="1">Belongs to the universal stress protein A family.</text>
</comment>
<dbReference type="CDD" id="cd00293">
    <property type="entry name" value="USP-like"/>
    <property type="match status" value="1"/>
</dbReference>
<dbReference type="Gene3D" id="3.40.50.620">
    <property type="entry name" value="HUPs"/>
    <property type="match status" value="2"/>
</dbReference>
<dbReference type="PANTHER" id="PTHR46268:SF6">
    <property type="entry name" value="UNIVERSAL STRESS PROTEIN UP12"/>
    <property type="match status" value="1"/>
</dbReference>
<proteinExistence type="inferred from homology"/>
<dbReference type="InterPro" id="IPR014729">
    <property type="entry name" value="Rossmann-like_a/b/a_fold"/>
</dbReference>
<dbReference type="InterPro" id="IPR006015">
    <property type="entry name" value="Universal_stress_UspA"/>
</dbReference>
<dbReference type="Pfam" id="PF00582">
    <property type="entry name" value="Usp"/>
    <property type="match status" value="2"/>
</dbReference>
<dbReference type="Proteomes" id="UP000198122">
    <property type="component" value="Unassembled WGS sequence"/>
</dbReference>
<gene>
    <name evidence="3" type="ORF">SAMN05445756_0629</name>
</gene>
<dbReference type="EMBL" id="FYEZ01000001">
    <property type="protein sequence ID" value="SNC62150.1"/>
    <property type="molecule type" value="Genomic_DNA"/>
</dbReference>
<protein>
    <submittedName>
        <fullName evidence="3">Nucleotide-binding universal stress protein, UspA family</fullName>
    </submittedName>
</protein>
<organism evidence="3 4">
    <name type="scientific">Kytococcus aerolatus</name>
    <dbReference type="NCBI Taxonomy" id="592308"/>
    <lineage>
        <taxon>Bacteria</taxon>
        <taxon>Bacillati</taxon>
        <taxon>Actinomycetota</taxon>
        <taxon>Actinomycetes</taxon>
        <taxon>Micrococcales</taxon>
        <taxon>Kytococcaceae</taxon>
        <taxon>Kytococcus</taxon>
    </lineage>
</organism>
<dbReference type="OrthoDB" id="6174426at2"/>
<evidence type="ECO:0000313" key="3">
    <source>
        <dbReference type="EMBL" id="SNC62150.1"/>
    </source>
</evidence>
<feature type="domain" description="UspA" evidence="2">
    <location>
        <begin position="11"/>
        <end position="150"/>
    </location>
</feature>
<evidence type="ECO:0000256" key="1">
    <source>
        <dbReference type="ARBA" id="ARBA00008791"/>
    </source>
</evidence>
<sequence length="302" mass="31624">MGQTPIPENSVVVGVDGTERDREVVRWAAGAALRRGVGLHAIFAQEAMATAYAPLGLGLDAPLVTQAGEEVDEGAPVRESVEEILAELPEAPPLTFSAPWGTGSQTLLEADGVAQMIVVGTARKHGLTRFLLGSTSLTVAMHASCPVVVVGPDGVPESQGRLVVGVDGSRDSSKALHFAMDAASRWGHKVVALATWNMAVVDGYVVTEPESEEWKRTVADMEARVAEVVEEVRSGDERIREVEVEIDVQHGRPLTALVAASQTADLVIVGSRGRGGVRGALLGSVSQGVLAEAHCPVAVITH</sequence>
<evidence type="ECO:0000259" key="2">
    <source>
        <dbReference type="Pfam" id="PF00582"/>
    </source>
</evidence>
<name>A0A212T8G6_9MICO</name>
<reference evidence="3 4" key="1">
    <citation type="submission" date="2017-06" db="EMBL/GenBank/DDBJ databases">
        <authorList>
            <person name="Kim H.J."/>
            <person name="Triplett B.A."/>
        </authorList>
    </citation>
    <scope>NUCLEOTIDE SEQUENCE [LARGE SCALE GENOMIC DNA]</scope>
    <source>
        <strain evidence="3 4">DSM 22179</strain>
    </source>
</reference>